<feature type="chain" id="PRO_5039059300" evidence="1">
    <location>
        <begin position="27"/>
        <end position="248"/>
    </location>
</feature>
<dbReference type="SUPFAM" id="SSF47090">
    <property type="entry name" value="PGBD-like"/>
    <property type="match status" value="1"/>
</dbReference>
<dbReference type="Pfam" id="PF08291">
    <property type="entry name" value="Peptidase_M15_3"/>
    <property type="match status" value="1"/>
</dbReference>
<dbReference type="AlphaFoldDB" id="A0A839S7X5"/>
<evidence type="ECO:0000313" key="4">
    <source>
        <dbReference type="EMBL" id="MBB3052747.1"/>
    </source>
</evidence>
<proteinExistence type="predicted"/>
<organism evidence="4 5">
    <name type="scientific">Prauserella isguenensis</name>
    <dbReference type="NCBI Taxonomy" id="1470180"/>
    <lineage>
        <taxon>Bacteria</taxon>
        <taxon>Bacillati</taxon>
        <taxon>Actinomycetota</taxon>
        <taxon>Actinomycetes</taxon>
        <taxon>Pseudonocardiales</taxon>
        <taxon>Pseudonocardiaceae</taxon>
        <taxon>Prauserella</taxon>
    </lineage>
</organism>
<sequence length="248" mass="25736">MRKRLFSLLAAAAVAAAGLTAATAVATPAPASAASCYEWSSTLSRGDSGAAVKELQIRVAGWVSSGEHLAIDGQYGPATEAAVKRFQSGYGLAADGVAGSQTFGKIYDLTSSDCTPSHFSYSEFDDNCGANNFSGGAVSASTAKENTRRVMWQLEAMRHKLGDQPIGISSGIRSYSCNSSVGGSSSSRHLYGDAADMGIGGNVHSQCTLYRAAWEAGFTEILGPGYPGHNDHVHVANDPSPFRSAPNC</sequence>
<keyword evidence="4" id="KW-0645">Protease</keyword>
<gene>
    <name evidence="4" type="ORF">FHS23_003788</name>
</gene>
<dbReference type="EC" id="3.4.17.14" evidence="4"/>
<evidence type="ECO:0000259" key="3">
    <source>
        <dbReference type="Pfam" id="PF08291"/>
    </source>
</evidence>
<keyword evidence="1" id="KW-0732">Signal</keyword>
<dbReference type="Pfam" id="PF01471">
    <property type="entry name" value="PG_binding_1"/>
    <property type="match status" value="1"/>
</dbReference>
<name>A0A839S7X5_9PSEU</name>
<keyword evidence="5" id="KW-1185">Reference proteome</keyword>
<feature type="signal peptide" evidence="1">
    <location>
        <begin position="1"/>
        <end position="26"/>
    </location>
</feature>
<dbReference type="InterPro" id="IPR036366">
    <property type="entry name" value="PGBDSf"/>
</dbReference>
<dbReference type="Gene3D" id="3.30.1380.10">
    <property type="match status" value="1"/>
</dbReference>
<dbReference type="GO" id="GO:0009046">
    <property type="term" value="F:zinc D-Ala-D-Ala carboxypeptidase activity"/>
    <property type="evidence" value="ECO:0007669"/>
    <property type="project" value="UniProtKB-EC"/>
</dbReference>
<dbReference type="SUPFAM" id="SSF55166">
    <property type="entry name" value="Hedgehog/DD-peptidase"/>
    <property type="match status" value="1"/>
</dbReference>
<comment type="caution">
    <text evidence="4">The sequence shown here is derived from an EMBL/GenBank/DDBJ whole genome shotgun (WGS) entry which is preliminary data.</text>
</comment>
<dbReference type="EMBL" id="JACHWU010000005">
    <property type="protein sequence ID" value="MBB3052747.1"/>
    <property type="molecule type" value="Genomic_DNA"/>
</dbReference>
<evidence type="ECO:0000313" key="5">
    <source>
        <dbReference type="Proteomes" id="UP000550714"/>
    </source>
</evidence>
<keyword evidence="4" id="KW-0378">Hydrolase</keyword>
<reference evidence="4 5" key="1">
    <citation type="submission" date="2020-08" db="EMBL/GenBank/DDBJ databases">
        <title>Genomic Encyclopedia of Type Strains, Phase III (KMG-III): the genomes of soil and plant-associated and newly described type strains.</title>
        <authorList>
            <person name="Whitman W."/>
        </authorList>
    </citation>
    <scope>NUCLEOTIDE SEQUENCE [LARGE SCALE GENOMIC DNA]</scope>
    <source>
        <strain evidence="4 5">CECT 8577</strain>
    </source>
</reference>
<feature type="domain" description="Peptidase M15A C-terminal" evidence="3">
    <location>
        <begin position="118"/>
        <end position="236"/>
    </location>
</feature>
<dbReference type="InterPro" id="IPR002477">
    <property type="entry name" value="Peptidoglycan-bd-like"/>
</dbReference>
<dbReference type="InterPro" id="IPR036365">
    <property type="entry name" value="PGBD-like_sf"/>
</dbReference>
<dbReference type="InterPro" id="IPR013230">
    <property type="entry name" value="Peptidase_M15A_C"/>
</dbReference>
<dbReference type="InterPro" id="IPR009045">
    <property type="entry name" value="Zn_M74/Hedgehog-like"/>
</dbReference>
<dbReference type="Proteomes" id="UP000550714">
    <property type="component" value="Unassembled WGS sequence"/>
</dbReference>
<dbReference type="Gene3D" id="1.10.101.10">
    <property type="entry name" value="PGBD-like superfamily/PGBD"/>
    <property type="match status" value="1"/>
</dbReference>
<protein>
    <submittedName>
        <fullName evidence="4">Zinc D-Ala-D-Ala carboxypeptidase</fullName>
        <ecNumber evidence="4">3.4.17.14</ecNumber>
    </submittedName>
</protein>
<dbReference type="RefSeq" id="WP_183657589.1">
    <property type="nucleotide sequence ID" value="NZ_JACHWU010000005.1"/>
</dbReference>
<feature type="domain" description="Peptidoglycan binding-like" evidence="2">
    <location>
        <begin position="48"/>
        <end position="105"/>
    </location>
</feature>
<keyword evidence="4" id="KW-0121">Carboxypeptidase</keyword>
<evidence type="ECO:0000256" key="1">
    <source>
        <dbReference type="SAM" id="SignalP"/>
    </source>
</evidence>
<evidence type="ECO:0000259" key="2">
    <source>
        <dbReference type="Pfam" id="PF01471"/>
    </source>
</evidence>
<accession>A0A839S7X5</accession>